<evidence type="ECO:0000259" key="4">
    <source>
        <dbReference type="Pfam" id="PF26366"/>
    </source>
</evidence>
<dbReference type="Proteomes" id="UP001209083">
    <property type="component" value="Chromosome"/>
</dbReference>
<evidence type="ECO:0000313" key="6">
    <source>
        <dbReference type="Proteomes" id="UP001209083"/>
    </source>
</evidence>
<keyword evidence="6" id="KW-1185">Reference proteome</keyword>
<dbReference type="Pfam" id="PF26366">
    <property type="entry name" value="DUF8094"/>
    <property type="match status" value="1"/>
</dbReference>
<feature type="compositionally biased region" description="Low complexity" evidence="1">
    <location>
        <begin position="210"/>
        <end position="225"/>
    </location>
</feature>
<accession>A0ABY8QV98</accession>
<feature type="region of interest" description="Disordered" evidence="1">
    <location>
        <begin position="202"/>
        <end position="308"/>
    </location>
</feature>
<feature type="transmembrane region" description="Helical" evidence="2">
    <location>
        <begin position="171"/>
        <end position="198"/>
    </location>
</feature>
<feature type="compositionally biased region" description="Low complexity" evidence="1">
    <location>
        <begin position="253"/>
        <end position="268"/>
    </location>
</feature>
<name>A0ABY8QV98_9MICO</name>
<sequence length="624" mass="65338">MIRLISSVILAILAIGILSVAGATAAKVGTDEVMRTPAVQVSEQSRAVVLNEAIVPFAHSNASVTVQSDQEVFIGTGNGVDVADYLKDSSHQEITEVDFNDKFVLRDISGAGDPLADPASLDWWTSSKKAAGSSSASFDLDGEPEWIVVTSADPEQKLDATISMGMQVKGVLGWCVLGAGVAVLLLGLAVFLALGWWMNRLRPPKRSRSSRSGPSASAAVSTAGTSGSGGVETRRPNVPEPADDATDSDDDAPPASGADVPAAGTGDPTTRRGARRAAPSDKPSRPKVTKVLGSATRKKPGQKKSGRRAATFAALSVGTVVLSGCAMPVQPSKVEVTPPSKVAMSKGDGPELIASYTESLNKSYQDNLAGIDDLQGEPLLTRTKADQIIREKTGEKATVFGYSDVTVAAPRLDEYPLWAIARATPNGAEKTSQLLLVVRESSTSDWKVLQSVFGPKNDIPAFIGKQDGSVAVATDADVEAINGAVNVASDFLETGKKPEQGTSVDAAAFADYRDYVSNFKKKDSGFSSVETRCEPFADADLTSHAIEAKDNALALAEVRCTLTVKVDESFSLDLGTAIEALLGDKNEGSTVEVTTSHPLVVWVNDKGEATLGTDDWSLIGASTK</sequence>
<reference evidence="5 6" key="1">
    <citation type="submission" date="2023-05" db="EMBL/GenBank/DDBJ databases">
        <title>Lithophilousrod everest ZFBP1038 complete genpme.</title>
        <authorList>
            <person name="Tian M."/>
        </authorList>
    </citation>
    <scope>NUCLEOTIDE SEQUENCE [LARGE SCALE GENOMIC DNA]</scope>
    <source>
        <strain evidence="5 6">ZFBP1038</strain>
    </source>
</reference>
<dbReference type="RefSeq" id="WP_349639770.1">
    <property type="nucleotide sequence ID" value="NZ_CP090958.1"/>
</dbReference>
<protein>
    <recommendedName>
        <fullName evidence="4">DUF8094 domain-containing protein</fullName>
    </recommendedName>
</protein>
<feature type="compositionally biased region" description="Acidic residues" evidence="1">
    <location>
        <begin position="241"/>
        <end position="252"/>
    </location>
</feature>
<feature type="signal peptide" evidence="3">
    <location>
        <begin position="1"/>
        <end position="25"/>
    </location>
</feature>
<keyword evidence="2" id="KW-0472">Membrane</keyword>
<evidence type="ECO:0000256" key="2">
    <source>
        <dbReference type="SAM" id="Phobius"/>
    </source>
</evidence>
<evidence type="ECO:0000256" key="1">
    <source>
        <dbReference type="SAM" id="MobiDB-lite"/>
    </source>
</evidence>
<feature type="chain" id="PRO_5045387426" description="DUF8094 domain-containing protein" evidence="3">
    <location>
        <begin position="26"/>
        <end position="624"/>
    </location>
</feature>
<feature type="compositionally biased region" description="Basic residues" evidence="1">
    <location>
        <begin position="296"/>
        <end position="307"/>
    </location>
</feature>
<evidence type="ECO:0000313" key="5">
    <source>
        <dbReference type="EMBL" id="WGW12962.1"/>
    </source>
</evidence>
<proteinExistence type="predicted"/>
<evidence type="ECO:0000256" key="3">
    <source>
        <dbReference type="SAM" id="SignalP"/>
    </source>
</evidence>
<gene>
    <name evidence="5" type="ORF">LWF01_04100</name>
</gene>
<dbReference type="EMBL" id="CP090958">
    <property type="protein sequence ID" value="WGW12962.1"/>
    <property type="molecule type" value="Genomic_DNA"/>
</dbReference>
<keyword evidence="2" id="KW-1133">Transmembrane helix</keyword>
<feature type="domain" description="DUF8094" evidence="4">
    <location>
        <begin position="352"/>
        <end position="615"/>
    </location>
</feature>
<keyword evidence="2" id="KW-0812">Transmembrane</keyword>
<dbReference type="InterPro" id="IPR058407">
    <property type="entry name" value="DUF8094"/>
</dbReference>
<keyword evidence="3" id="KW-0732">Signal</keyword>
<organism evidence="5 6">
    <name type="scientific">Saxibacter everestensis</name>
    <dbReference type="NCBI Taxonomy" id="2909229"/>
    <lineage>
        <taxon>Bacteria</taxon>
        <taxon>Bacillati</taxon>
        <taxon>Actinomycetota</taxon>
        <taxon>Actinomycetes</taxon>
        <taxon>Micrococcales</taxon>
        <taxon>Brevibacteriaceae</taxon>
        <taxon>Saxibacter</taxon>
    </lineage>
</organism>